<proteinExistence type="inferred from homology"/>
<dbReference type="GO" id="GO:0005737">
    <property type="term" value="C:cytoplasm"/>
    <property type="evidence" value="ECO:0007669"/>
    <property type="project" value="InterPro"/>
</dbReference>
<evidence type="ECO:0000259" key="5">
    <source>
        <dbReference type="PROSITE" id="PS51290"/>
    </source>
</evidence>
<evidence type="ECO:0008006" key="8">
    <source>
        <dbReference type="Google" id="ProtNLM"/>
    </source>
</evidence>
<dbReference type="Proteomes" id="UP000694546">
    <property type="component" value="Chromosome 21"/>
</dbReference>
<dbReference type="SUPFAM" id="SSF50156">
    <property type="entry name" value="PDZ domain-like"/>
    <property type="match status" value="1"/>
</dbReference>
<dbReference type="Gene3D" id="2.30.42.10">
    <property type="match status" value="1"/>
</dbReference>
<reference evidence="6" key="2">
    <citation type="submission" date="2025-09" db="UniProtKB">
        <authorList>
            <consortium name="Ensembl"/>
        </authorList>
    </citation>
    <scope>IDENTIFICATION</scope>
</reference>
<evidence type="ECO:0000313" key="7">
    <source>
        <dbReference type="Proteomes" id="UP000694546"/>
    </source>
</evidence>
<dbReference type="SUPFAM" id="SSF47769">
    <property type="entry name" value="SAM/Pointed domain"/>
    <property type="match status" value="1"/>
</dbReference>
<dbReference type="PANTHER" id="PTHR12844">
    <property type="entry name" value="CONNECTOR ENCHANCER OF KINASE SUPPRESSOR OF RAS"/>
    <property type="match status" value="1"/>
</dbReference>
<dbReference type="InterPro" id="IPR051566">
    <property type="entry name" value="CNKSR"/>
</dbReference>
<dbReference type="InterPro" id="IPR001478">
    <property type="entry name" value="PDZ"/>
</dbReference>
<sequence>SVMLTPWGAWQHTCLDDSLQPYIPSFQLQAVPGERLLRLTHQELLSLGVGRVGHQELLLEAVDLLCALNHGVEADRLGVLVGRMRGSVVQLQVSASERRKNPSYRGVHAQKPSNHFLTAVVELIATAKTLLGWLDRAPGTGGKDLGATKNTIIQLCLQLTSAVQKDCTVYEMEDKILEVSRALNAVCEETAGSASDPVQTTKSCLEEVCISTIRPGEGLGMYIKSTYDGLHVITGTTENSAADQTGRIHAGDEVVQVNGQTVVGWQLKHLVTSLKAKPGGVVLVLKKRPSGVSCSISPAPLKNLRWRPPLVKPSDQGLSDLVRTVKPEALELYIPPPPSVPYTPRPGPPSPLGALHPQVGPDPRRPAGGLLQVLPPVQQIGGDVLQRCLSNERIGTISEEAPPCFPLALPYQRGRRGVPGGRGVDHIRGSRCFVNAELHSSATMPYQETAGRKPPVATATAPH</sequence>
<evidence type="ECO:0000256" key="2">
    <source>
        <dbReference type="SAM" id="MobiDB-lite"/>
    </source>
</evidence>
<dbReference type="InterPro" id="IPR013761">
    <property type="entry name" value="SAM/pointed_sf"/>
</dbReference>
<dbReference type="InterPro" id="IPR036034">
    <property type="entry name" value="PDZ_sf"/>
</dbReference>
<dbReference type="AlphaFoldDB" id="A0A8C4Z5G6"/>
<dbReference type="Pfam" id="PF10534">
    <property type="entry name" value="CRIC_ras_sig"/>
    <property type="match status" value="1"/>
</dbReference>
<dbReference type="Ensembl" id="ENSGMOT00000006740.2">
    <property type="protein sequence ID" value="ENSGMOP00000006548.2"/>
    <property type="gene ID" value="ENSGMOG00000006163.2"/>
</dbReference>
<dbReference type="Pfam" id="PF00595">
    <property type="entry name" value="PDZ"/>
    <property type="match status" value="1"/>
</dbReference>
<feature type="region of interest" description="Disordered" evidence="2">
    <location>
        <begin position="336"/>
        <end position="356"/>
    </location>
</feature>
<name>A0A8C4Z5G6_GADMO</name>
<dbReference type="PROSITE" id="PS50105">
    <property type="entry name" value="SAM_DOMAIN"/>
    <property type="match status" value="1"/>
</dbReference>
<reference evidence="6" key="1">
    <citation type="submission" date="2025-08" db="UniProtKB">
        <authorList>
            <consortium name="Ensembl"/>
        </authorList>
    </citation>
    <scope>IDENTIFICATION</scope>
</reference>
<evidence type="ECO:0000256" key="1">
    <source>
        <dbReference type="ARBA" id="ARBA00009498"/>
    </source>
</evidence>
<dbReference type="GO" id="GO:0016020">
    <property type="term" value="C:membrane"/>
    <property type="evidence" value="ECO:0007669"/>
    <property type="project" value="InterPro"/>
</dbReference>
<dbReference type="InterPro" id="IPR010599">
    <property type="entry name" value="CNK2/3_dom"/>
</dbReference>
<feature type="domain" description="SAM" evidence="3">
    <location>
        <begin position="10"/>
        <end position="68"/>
    </location>
</feature>
<dbReference type="GO" id="GO:0009966">
    <property type="term" value="P:regulation of signal transduction"/>
    <property type="evidence" value="ECO:0007669"/>
    <property type="project" value="InterPro"/>
</dbReference>
<dbReference type="InterPro" id="IPR017874">
    <property type="entry name" value="CRIC_domain"/>
</dbReference>
<protein>
    <recommendedName>
        <fullName evidence="8">Cnksr family member 3</fullName>
    </recommendedName>
</protein>
<dbReference type="PROSITE" id="PS50106">
    <property type="entry name" value="PDZ"/>
    <property type="match status" value="1"/>
</dbReference>
<feature type="domain" description="PDZ" evidence="4">
    <location>
        <begin position="207"/>
        <end position="289"/>
    </location>
</feature>
<accession>A0A8C4Z5G6</accession>
<evidence type="ECO:0000259" key="4">
    <source>
        <dbReference type="PROSITE" id="PS50106"/>
    </source>
</evidence>
<keyword evidence="7" id="KW-1185">Reference proteome</keyword>
<comment type="similarity">
    <text evidence="1">Belongs to the CNKSR family.</text>
</comment>
<dbReference type="SMART" id="SM00228">
    <property type="entry name" value="PDZ"/>
    <property type="match status" value="1"/>
</dbReference>
<dbReference type="CDD" id="cd06748">
    <property type="entry name" value="PDZ_CNK1_2_3-like"/>
    <property type="match status" value="1"/>
</dbReference>
<dbReference type="Pfam" id="PF00536">
    <property type="entry name" value="SAM_1"/>
    <property type="match status" value="1"/>
</dbReference>
<dbReference type="OMA" id="HSKNSHQ"/>
<evidence type="ECO:0000313" key="6">
    <source>
        <dbReference type="Ensembl" id="ENSGMOP00000006548.2"/>
    </source>
</evidence>
<feature type="domain" description="CRIC" evidence="5">
    <location>
        <begin position="76"/>
        <end position="170"/>
    </location>
</feature>
<evidence type="ECO:0000259" key="3">
    <source>
        <dbReference type="PROSITE" id="PS50105"/>
    </source>
</evidence>
<dbReference type="PROSITE" id="PS51290">
    <property type="entry name" value="CRIC"/>
    <property type="match status" value="1"/>
</dbReference>
<feature type="compositionally biased region" description="Pro residues" evidence="2">
    <location>
        <begin position="336"/>
        <end position="351"/>
    </location>
</feature>
<dbReference type="InterPro" id="IPR001660">
    <property type="entry name" value="SAM"/>
</dbReference>
<organism evidence="6 7">
    <name type="scientific">Gadus morhua</name>
    <name type="common">Atlantic cod</name>
    <dbReference type="NCBI Taxonomy" id="8049"/>
    <lineage>
        <taxon>Eukaryota</taxon>
        <taxon>Metazoa</taxon>
        <taxon>Chordata</taxon>
        <taxon>Craniata</taxon>
        <taxon>Vertebrata</taxon>
        <taxon>Euteleostomi</taxon>
        <taxon>Actinopterygii</taxon>
        <taxon>Neopterygii</taxon>
        <taxon>Teleostei</taxon>
        <taxon>Neoteleostei</taxon>
        <taxon>Acanthomorphata</taxon>
        <taxon>Zeiogadaria</taxon>
        <taxon>Gadariae</taxon>
        <taxon>Gadiformes</taxon>
        <taxon>Gadoidei</taxon>
        <taxon>Gadidae</taxon>
        <taxon>Gadus</taxon>
    </lineage>
</organism>
<dbReference type="PANTHER" id="PTHR12844:SF17">
    <property type="entry name" value="CONNECTOR ENHANCER OF KINASE SUPPRESSOR OF RAS 3"/>
    <property type="match status" value="1"/>
</dbReference>
<dbReference type="Pfam" id="PF06663">
    <property type="entry name" value="CNK2_3_dom"/>
    <property type="match status" value="1"/>
</dbReference>
<dbReference type="Gene3D" id="1.10.150.50">
    <property type="entry name" value="Transcription Factor, Ets-1"/>
    <property type="match status" value="1"/>
</dbReference>
<dbReference type="GeneTree" id="ENSGT00940000163429"/>